<proteinExistence type="inferred from homology"/>
<dbReference type="GO" id="GO:0031640">
    <property type="term" value="P:killing of cells of another organism"/>
    <property type="evidence" value="ECO:0007669"/>
    <property type="project" value="UniProtKB-KW"/>
</dbReference>
<dbReference type="EMBL" id="CP024608">
    <property type="protein sequence ID" value="ATQ74865.1"/>
    <property type="molecule type" value="Genomic_DNA"/>
</dbReference>
<dbReference type="EC" id="3.2.1.17" evidence="6"/>
<dbReference type="PANTHER" id="PTHR38107:SF3">
    <property type="entry name" value="LYSOZYME RRRD-RELATED"/>
    <property type="match status" value="1"/>
</dbReference>
<accession>A0A2D2DIT6</accession>
<protein>
    <recommendedName>
        <fullName evidence="6">Lysozyme</fullName>
        <ecNumber evidence="6">3.2.1.17</ecNumber>
    </recommendedName>
</protein>
<evidence type="ECO:0000313" key="8">
    <source>
        <dbReference type="Proteomes" id="UP000229897"/>
    </source>
</evidence>
<dbReference type="GO" id="GO:0009253">
    <property type="term" value="P:peptidoglycan catabolic process"/>
    <property type="evidence" value="ECO:0007669"/>
    <property type="project" value="InterPro"/>
</dbReference>
<keyword evidence="8" id="KW-1185">Reference proteome</keyword>
<evidence type="ECO:0000256" key="1">
    <source>
        <dbReference type="ARBA" id="ARBA00000632"/>
    </source>
</evidence>
<organism evidence="7 8">
    <name type="scientific">Massilia violaceinigra</name>
    <dbReference type="NCBI Taxonomy" id="2045208"/>
    <lineage>
        <taxon>Bacteria</taxon>
        <taxon>Pseudomonadati</taxon>
        <taxon>Pseudomonadota</taxon>
        <taxon>Betaproteobacteria</taxon>
        <taxon>Burkholderiales</taxon>
        <taxon>Oxalobacteraceae</taxon>
        <taxon>Telluria group</taxon>
        <taxon>Massilia</taxon>
    </lineage>
</organism>
<keyword evidence="5 6" id="KW-0326">Glycosidase</keyword>
<evidence type="ECO:0000256" key="6">
    <source>
        <dbReference type="RuleBase" id="RU003788"/>
    </source>
</evidence>
<dbReference type="GO" id="GO:0016998">
    <property type="term" value="P:cell wall macromolecule catabolic process"/>
    <property type="evidence" value="ECO:0007669"/>
    <property type="project" value="InterPro"/>
</dbReference>
<comment type="similarity">
    <text evidence="6">Belongs to the glycosyl hydrolase 24 family.</text>
</comment>
<keyword evidence="2 6" id="KW-0929">Antimicrobial</keyword>
<dbReference type="Pfam" id="PF00959">
    <property type="entry name" value="Phage_lysozyme"/>
    <property type="match status" value="1"/>
</dbReference>
<keyword evidence="4 6" id="KW-0378">Hydrolase</keyword>
<keyword evidence="3 6" id="KW-0081">Bacteriolytic enzyme</keyword>
<dbReference type="Gene3D" id="1.10.530.40">
    <property type="match status" value="1"/>
</dbReference>
<dbReference type="OrthoDB" id="5327667at2"/>
<sequence length="165" mass="17453">MALTNKARMGIAGLALSAAAFVGILTREGYSDGVIVPTKGDVPTIGFGTTGGVKAGDRTTPVKAAQRALLDVRTYEGAVKSCVRAPMTQAEYDVYVDLTYNIGSTAFCNSTIVKRLNGGDYRGACDAILLYRFAAGYDCSTPGNRRCAGLWTDRQRSHAQCVAAK</sequence>
<dbReference type="AlphaFoldDB" id="A0A2D2DIT6"/>
<dbReference type="RefSeq" id="WP_099874840.1">
    <property type="nucleotide sequence ID" value="NZ_CP024608.1"/>
</dbReference>
<dbReference type="GO" id="GO:0003796">
    <property type="term" value="F:lysozyme activity"/>
    <property type="evidence" value="ECO:0007669"/>
    <property type="project" value="UniProtKB-EC"/>
</dbReference>
<comment type="catalytic activity">
    <reaction evidence="1 6">
        <text>Hydrolysis of (1-&gt;4)-beta-linkages between N-acetylmuramic acid and N-acetyl-D-glucosamine residues in a peptidoglycan and between N-acetyl-D-glucosamine residues in chitodextrins.</text>
        <dbReference type="EC" id="3.2.1.17"/>
    </reaction>
</comment>
<dbReference type="Proteomes" id="UP000229897">
    <property type="component" value="Chromosome"/>
</dbReference>
<reference evidence="7" key="1">
    <citation type="submission" date="2017-10" db="EMBL/GenBank/DDBJ databases">
        <title>Massilia psychrophilum sp. nov., a novel purple-pigmented bacterium isolated from Tianshan glacier, Xinjiang Municipality, China.</title>
        <authorList>
            <person name="Wang H."/>
        </authorList>
    </citation>
    <scope>NUCLEOTIDE SEQUENCE [LARGE SCALE GENOMIC DNA]</scope>
    <source>
        <strain evidence="7">B2</strain>
    </source>
</reference>
<dbReference type="SUPFAM" id="SSF53955">
    <property type="entry name" value="Lysozyme-like"/>
    <property type="match status" value="1"/>
</dbReference>
<dbReference type="InterPro" id="IPR051018">
    <property type="entry name" value="Bacteriophage_GH24"/>
</dbReference>
<dbReference type="GO" id="GO:0042742">
    <property type="term" value="P:defense response to bacterium"/>
    <property type="evidence" value="ECO:0007669"/>
    <property type="project" value="UniProtKB-KW"/>
</dbReference>
<evidence type="ECO:0000313" key="7">
    <source>
        <dbReference type="EMBL" id="ATQ74865.1"/>
    </source>
</evidence>
<dbReference type="PANTHER" id="PTHR38107">
    <property type="match status" value="1"/>
</dbReference>
<dbReference type="KEGG" id="mass:CR152_10265"/>
<dbReference type="InterPro" id="IPR034690">
    <property type="entry name" value="Endolysin_T4_type"/>
</dbReference>
<name>A0A2D2DIT6_9BURK</name>
<evidence type="ECO:0000256" key="5">
    <source>
        <dbReference type="ARBA" id="ARBA00023295"/>
    </source>
</evidence>
<dbReference type="InterPro" id="IPR023346">
    <property type="entry name" value="Lysozyme-like_dom_sf"/>
</dbReference>
<dbReference type="CDD" id="cd16901">
    <property type="entry name" value="lyz_P1"/>
    <property type="match status" value="1"/>
</dbReference>
<dbReference type="HAMAP" id="MF_04110">
    <property type="entry name" value="ENDOLYSIN_T4"/>
    <property type="match status" value="1"/>
</dbReference>
<evidence type="ECO:0000256" key="4">
    <source>
        <dbReference type="ARBA" id="ARBA00022801"/>
    </source>
</evidence>
<gene>
    <name evidence="7" type="ORF">CR152_10265</name>
</gene>
<evidence type="ECO:0000256" key="3">
    <source>
        <dbReference type="ARBA" id="ARBA00022638"/>
    </source>
</evidence>
<dbReference type="InterPro" id="IPR002196">
    <property type="entry name" value="Glyco_hydro_24"/>
</dbReference>
<evidence type="ECO:0000256" key="2">
    <source>
        <dbReference type="ARBA" id="ARBA00022529"/>
    </source>
</evidence>
<dbReference type="InterPro" id="IPR023347">
    <property type="entry name" value="Lysozyme_dom_sf"/>
</dbReference>